<reference evidence="2" key="1">
    <citation type="journal article" date="2019" name="Int. J. Syst. Evol. Microbiol.">
        <title>The Global Catalogue of Microorganisms (GCM) 10K type strain sequencing project: providing services to taxonomists for standard genome sequencing and annotation.</title>
        <authorList>
            <consortium name="The Broad Institute Genomics Platform"/>
            <consortium name="The Broad Institute Genome Sequencing Center for Infectious Disease"/>
            <person name="Wu L."/>
            <person name="Ma J."/>
        </authorList>
    </citation>
    <scope>NUCLEOTIDE SEQUENCE [LARGE SCALE GENOMIC DNA]</scope>
    <source>
        <strain evidence="2">CGMCC 4.7643</strain>
    </source>
</reference>
<protein>
    <submittedName>
        <fullName evidence="1">Long-chain-fatty-acid--CoA ligase</fullName>
    </submittedName>
</protein>
<evidence type="ECO:0000313" key="1">
    <source>
        <dbReference type="EMBL" id="MFD2460512.1"/>
    </source>
</evidence>
<dbReference type="EMBL" id="JBHUKU010000009">
    <property type="protein sequence ID" value="MFD2460512.1"/>
    <property type="molecule type" value="Genomic_DNA"/>
</dbReference>
<dbReference type="RefSeq" id="WP_345393568.1">
    <property type="nucleotide sequence ID" value="NZ_BAABHG010000006.1"/>
</dbReference>
<evidence type="ECO:0000313" key="2">
    <source>
        <dbReference type="Proteomes" id="UP001597419"/>
    </source>
</evidence>
<dbReference type="GO" id="GO:0016874">
    <property type="term" value="F:ligase activity"/>
    <property type="evidence" value="ECO:0007669"/>
    <property type="project" value="UniProtKB-KW"/>
</dbReference>
<comment type="caution">
    <text evidence="1">The sequence shown here is derived from an EMBL/GenBank/DDBJ whole genome shotgun (WGS) entry which is preliminary data.</text>
</comment>
<keyword evidence="2" id="KW-1185">Reference proteome</keyword>
<name>A0ABW5GI51_9PSEU</name>
<sequence>MRVVDLLGRPDLVDPALRLGDVGGEFLYRGPGGKVIAPERLLKHWGRYSLVLLDTDDTLLARALSIPVAFPTEDRPELPDEGWDAALRWAVEDLVDGRAPTTLVALEIVVAPHLLGTGLSTHALKAFKARAVETGLSRLVAPVRPIGKEAEPEVPMPEYAARRREDGLFADRWLRTHERLGAKLVKIAPFALTVTGTLGQWRDWTGVKLTDGPNRIPGGIAPVHASVSHDVGIYVEPNVWMDHPL</sequence>
<dbReference type="Gene3D" id="3.40.630.30">
    <property type="match status" value="1"/>
</dbReference>
<gene>
    <name evidence="1" type="ORF">ACFSYJ_18030</name>
</gene>
<proteinExistence type="predicted"/>
<dbReference type="Proteomes" id="UP001597419">
    <property type="component" value="Unassembled WGS sequence"/>
</dbReference>
<organism evidence="1 2">
    <name type="scientific">Amycolatopsis samaneae</name>
    <dbReference type="NCBI Taxonomy" id="664691"/>
    <lineage>
        <taxon>Bacteria</taxon>
        <taxon>Bacillati</taxon>
        <taxon>Actinomycetota</taxon>
        <taxon>Actinomycetes</taxon>
        <taxon>Pseudonocardiales</taxon>
        <taxon>Pseudonocardiaceae</taxon>
        <taxon>Amycolatopsis</taxon>
    </lineage>
</organism>
<accession>A0ABW5GI51</accession>
<keyword evidence="1" id="KW-0436">Ligase</keyword>